<dbReference type="EMBL" id="LJRR01000387">
    <property type="protein sequence ID" value="KPZ10637.1"/>
    <property type="molecule type" value="Genomic_DNA"/>
</dbReference>
<evidence type="ECO:0000313" key="2">
    <source>
        <dbReference type="Proteomes" id="UP000050317"/>
    </source>
</evidence>
<gene>
    <name evidence="1" type="ORF">ALO40_200072</name>
</gene>
<reference evidence="1 2" key="1">
    <citation type="submission" date="2015-09" db="EMBL/GenBank/DDBJ databases">
        <title>Genome announcement of multiple Pseudomonas syringae strains.</title>
        <authorList>
            <person name="Thakur S."/>
            <person name="Wang P.W."/>
            <person name="Gong Y."/>
            <person name="Weir B.S."/>
            <person name="Guttman D.S."/>
        </authorList>
    </citation>
    <scope>NUCLEOTIDE SEQUENCE [LARGE SCALE GENOMIC DNA]</scope>
    <source>
        <strain evidence="1 2">ICMP3963</strain>
    </source>
</reference>
<protein>
    <submittedName>
        <fullName evidence="1">GntR family transcriptional regulator</fullName>
    </submittedName>
</protein>
<dbReference type="Proteomes" id="UP000050317">
    <property type="component" value="Unassembled WGS sequence"/>
</dbReference>
<comment type="caution">
    <text evidence="1">The sequence shown here is derived from an EMBL/GenBank/DDBJ whole genome shotgun (WGS) entry which is preliminary data.</text>
</comment>
<sequence length="54" mass="6439">MIPNAPKDFSDWGTASSHRYTCQLKVYPKWYSSARQKMSPLVTFLSRHFWVYPK</sequence>
<proteinExistence type="predicted"/>
<organism evidence="1 2">
    <name type="scientific">Pseudomonas syringae pv. viburni</name>
    <dbReference type="NCBI Taxonomy" id="251703"/>
    <lineage>
        <taxon>Bacteria</taxon>
        <taxon>Pseudomonadati</taxon>
        <taxon>Pseudomonadota</taxon>
        <taxon>Gammaproteobacteria</taxon>
        <taxon>Pseudomonadales</taxon>
        <taxon>Pseudomonadaceae</taxon>
        <taxon>Pseudomonas</taxon>
    </lineage>
</organism>
<evidence type="ECO:0000313" key="1">
    <source>
        <dbReference type="EMBL" id="KPZ10637.1"/>
    </source>
</evidence>
<dbReference type="AlphaFoldDB" id="A0A0Q0CNU1"/>
<name>A0A0Q0CNU1_9PSED</name>
<accession>A0A0Q0CNU1</accession>
<dbReference type="PATRIC" id="fig|251703.9.peg.5556"/>